<dbReference type="EMBL" id="JBIMZQ010000019">
    <property type="protein sequence ID" value="KAL3665908.1"/>
    <property type="molecule type" value="Genomic_DNA"/>
</dbReference>
<reference evidence="1 3" key="1">
    <citation type="submission" date="2024-09" db="EMBL/GenBank/DDBJ databases">
        <title>Genome sequencing and assembly of Phytophthora oleae, isolate VK10A, causative agent of rot of olive drupes.</title>
        <authorList>
            <person name="Conti Taguali S."/>
            <person name="Riolo M."/>
            <person name="La Spada F."/>
            <person name="Cacciola S.O."/>
            <person name="Dionisio G."/>
        </authorList>
    </citation>
    <scope>NUCLEOTIDE SEQUENCE [LARGE SCALE GENOMIC DNA]</scope>
    <source>
        <strain evidence="1 3">VK10A</strain>
    </source>
</reference>
<keyword evidence="3" id="KW-1185">Reference proteome</keyword>
<sequence>MEDFSGVAVRILRVGDSISRHSTPVNTLIVASHFLVGEDWMYDNGVKIDFVAGKLKWYEDDVKKGIPFTGKSSMNVLVNYG</sequence>
<proteinExistence type="predicted"/>
<gene>
    <name evidence="1" type="ORF">V7S43_009318</name>
    <name evidence="2" type="ORF">V7S43_009328</name>
</gene>
<evidence type="ECO:0008006" key="4">
    <source>
        <dbReference type="Google" id="ProtNLM"/>
    </source>
</evidence>
<evidence type="ECO:0000313" key="2">
    <source>
        <dbReference type="EMBL" id="KAL3665908.1"/>
    </source>
</evidence>
<accession>A0ABD3FLL7</accession>
<dbReference type="AlphaFoldDB" id="A0ABD3FLL7"/>
<dbReference type="Proteomes" id="UP001632037">
    <property type="component" value="Unassembled WGS sequence"/>
</dbReference>
<dbReference type="EMBL" id="JBIMZQ010000019">
    <property type="protein sequence ID" value="KAL3665899.1"/>
    <property type="molecule type" value="Genomic_DNA"/>
</dbReference>
<comment type="caution">
    <text evidence="1">The sequence shown here is derived from an EMBL/GenBank/DDBJ whole genome shotgun (WGS) entry which is preliminary data.</text>
</comment>
<organism evidence="1 3">
    <name type="scientific">Phytophthora oleae</name>
    <dbReference type="NCBI Taxonomy" id="2107226"/>
    <lineage>
        <taxon>Eukaryota</taxon>
        <taxon>Sar</taxon>
        <taxon>Stramenopiles</taxon>
        <taxon>Oomycota</taxon>
        <taxon>Peronosporomycetes</taxon>
        <taxon>Peronosporales</taxon>
        <taxon>Peronosporaceae</taxon>
        <taxon>Phytophthora</taxon>
    </lineage>
</organism>
<evidence type="ECO:0000313" key="1">
    <source>
        <dbReference type="EMBL" id="KAL3665899.1"/>
    </source>
</evidence>
<name>A0ABD3FLL7_9STRA</name>
<protein>
    <recommendedName>
        <fullName evidence="4">Pectate lyase</fullName>
    </recommendedName>
</protein>
<evidence type="ECO:0000313" key="3">
    <source>
        <dbReference type="Proteomes" id="UP001632037"/>
    </source>
</evidence>